<dbReference type="EMBL" id="JAEQMG010000051">
    <property type="protein sequence ID" value="MBK6088355.1"/>
    <property type="molecule type" value="Genomic_DNA"/>
</dbReference>
<evidence type="ECO:0000256" key="4">
    <source>
        <dbReference type="ARBA" id="ARBA00022643"/>
    </source>
</evidence>
<dbReference type="Proteomes" id="UP000633365">
    <property type="component" value="Unassembled WGS sequence"/>
</dbReference>
<accession>A0A934WRL8</accession>
<dbReference type="PANTHER" id="PTHR43673:SF2">
    <property type="entry name" value="NITROREDUCTASE"/>
    <property type="match status" value="1"/>
</dbReference>
<dbReference type="GO" id="GO:0016491">
    <property type="term" value="F:oxidoreductase activity"/>
    <property type="evidence" value="ECO:0007669"/>
    <property type="project" value="UniProtKB-KW"/>
</dbReference>
<dbReference type="SUPFAM" id="SSF55469">
    <property type="entry name" value="FMN-dependent nitroreductase-like"/>
    <property type="match status" value="1"/>
</dbReference>
<sequence length="169" mass="19481">MARDRYSERNFDSRPVEQEKIDKILEAGRIVPTACNYQPQRFYVLKSEQALATAKTVTPFTYKAPLMILVCYDINTVWTNPQDSYYQNYNSGEQDASIAATTMMYEAEELGVHSIWIRGFDSKAVVEAFHLPDNMIPVMFLGLGYPNEKSKAHAWHYRNKPIEEMAVEL</sequence>
<feature type="domain" description="Nitroreductase" evidence="6">
    <location>
        <begin position="3"/>
        <end position="51"/>
    </location>
</feature>
<reference evidence="7" key="1">
    <citation type="submission" date="2021-01" db="EMBL/GenBank/DDBJ databases">
        <title>Genome public.</title>
        <authorList>
            <person name="Liu C."/>
            <person name="Sun Q."/>
        </authorList>
    </citation>
    <scope>NUCLEOTIDE SEQUENCE</scope>
    <source>
        <strain evidence="7">M6</strain>
    </source>
</reference>
<comment type="cofactor">
    <cofactor evidence="1">
        <name>FMN</name>
        <dbReference type="ChEBI" id="CHEBI:58210"/>
    </cofactor>
</comment>
<dbReference type="AlphaFoldDB" id="A0A934WRL8"/>
<dbReference type="Pfam" id="PF00881">
    <property type="entry name" value="Nitroreductase"/>
    <property type="match status" value="2"/>
</dbReference>
<keyword evidence="8" id="KW-1185">Reference proteome</keyword>
<protein>
    <submittedName>
        <fullName evidence="7">Nitroreductase family protein</fullName>
    </submittedName>
</protein>
<dbReference type="RefSeq" id="WP_201427260.1">
    <property type="nucleotide sequence ID" value="NZ_JAEQMG010000051.1"/>
</dbReference>
<evidence type="ECO:0000256" key="2">
    <source>
        <dbReference type="ARBA" id="ARBA00007118"/>
    </source>
</evidence>
<organism evidence="7 8">
    <name type="scientific">Ruminococcus difficilis</name>
    <dbReference type="NCBI Taxonomy" id="2763069"/>
    <lineage>
        <taxon>Bacteria</taxon>
        <taxon>Bacillati</taxon>
        <taxon>Bacillota</taxon>
        <taxon>Clostridia</taxon>
        <taxon>Eubacteriales</taxon>
        <taxon>Oscillospiraceae</taxon>
        <taxon>Ruminococcus</taxon>
    </lineage>
</organism>
<proteinExistence type="inferred from homology"/>
<dbReference type="Gene3D" id="3.40.109.10">
    <property type="entry name" value="NADH Oxidase"/>
    <property type="match status" value="1"/>
</dbReference>
<comment type="similarity">
    <text evidence="2">Belongs to the nitroreductase family.</text>
</comment>
<keyword evidence="5" id="KW-0560">Oxidoreductase</keyword>
<comment type="caution">
    <text evidence="7">The sequence shown here is derived from an EMBL/GenBank/DDBJ whole genome shotgun (WGS) entry which is preliminary data.</text>
</comment>
<keyword evidence="4" id="KW-0288">FMN</keyword>
<evidence type="ECO:0000259" key="6">
    <source>
        <dbReference type="Pfam" id="PF00881"/>
    </source>
</evidence>
<gene>
    <name evidence="7" type="ORF">JKK62_06735</name>
</gene>
<evidence type="ECO:0000256" key="3">
    <source>
        <dbReference type="ARBA" id="ARBA00022630"/>
    </source>
</evidence>
<evidence type="ECO:0000313" key="8">
    <source>
        <dbReference type="Proteomes" id="UP000633365"/>
    </source>
</evidence>
<evidence type="ECO:0000256" key="1">
    <source>
        <dbReference type="ARBA" id="ARBA00001917"/>
    </source>
</evidence>
<dbReference type="InterPro" id="IPR029479">
    <property type="entry name" value="Nitroreductase"/>
</dbReference>
<keyword evidence="3" id="KW-0285">Flavoprotein</keyword>
<dbReference type="InterPro" id="IPR000415">
    <property type="entry name" value="Nitroreductase-like"/>
</dbReference>
<feature type="domain" description="Nitroreductase" evidence="6">
    <location>
        <begin position="59"/>
        <end position="145"/>
    </location>
</feature>
<name>A0A934WRL8_9FIRM</name>
<evidence type="ECO:0000256" key="5">
    <source>
        <dbReference type="ARBA" id="ARBA00023002"/>
    </source>
</evidence>
<evidence type="ECO:0000313" key="7">
    <source>
        <dbReference type="EMBL" id="MBK6088355.1"/>
    </source>
</evidence>
<dbReference type="PANTHER" id="PTHR43673">
    <property type="entry name" value="NAD(P)H NITROREDUCTASE YDGI-RELATED"/>
    <property type="match status" value="1"/>
</dbReference>
<dbReference type="CDD" id="cd20609">
    <property type="entry name" value="nitroreductase"/>
    <property type="match status" value="1"/>
</dbReference>